<dbReference type="EMBL" id="QIBZ01000003">
    <property type="protein sequence ID" value="RNM36680.1"/>
    <property type="molecule type" value="Genomic_DNA"/>
</dbReference>
<organism evidence="1 2">
    <name type="scientific">Slackia isoflavoniconvertens</name>
    <dbReference type="NCBI Taxonomy" id="572010"/>
    <lineage>
        <taxon>Bacteria</taxon>
        <taxon>Bacillati</taxon>
        <taxon>Actinomycetota</taxon>
        <taxon>Coriobacteriia</taxon>
        <taxon>Eggerthellales</taxon>
        <taxon>Eggerthellaceae</taxon>
        <taxon>Slackia</taxon>
    </lineage>
</organism>
<proteinExistence type="predicted"/>
<sequence length="130" mass="14901">MLPTIEERAQQHKGTPAQCAYFSRRRHAGIVWAECDSRRRARHTYRMFSSHALIAFSLRVSACLTAHLPEGGTKARNRATRILFKKRVECGMRDPFLSGQDALRLTLHAKSQVTKYATWGFLSEYPFEST</sequence>
<dbReference type="AlphaFoldDB" id="A0A3N0IJI2"/>
<evidence type="ECO:0000313" key="1">
    <source>
        <dbReference type="EMBL" id="RNM36680.1"/>
    </source>
</evidence>
<comment type="caution">
    <text evidence="1">The sequence shown here is derived from an EMBL/GenBank/DDBJ whole genome shotgun (WGS) entry which is preliminary data.</text>
</comment>
<protein>
    <submittedName>
        <fullName evidence="1">Uncharacterized protein</fullName>
    </submittedName>
</protein>
<gene>
    <name evidence="1" type="ORF">DMP05_02610</name>
</gene>
<evidence type="ECO:0000313" key="2">
    <source>
        <dbReference type="Proteomes" id="UP000271472"/>
    </source>
</evidence>
<reference evidence="2" key="1">
    <citation type="submission" date="2018-05" db="EMBL/GenBank/DDBJ databases">
        <title>Genome Sequencing of selected type strains of the family Eggerthellaceae.</title>
        <authorList>
            <person name="Danylec N."/>
            <person name="Stoll D.A."/>
            <person name="Doetsch A."/>
            <person name="Huch M."/>
        </authorList>
    </citation>
    <scope>NUCLEOTIDE SEQUENCE [LARGE SCALE GENOMIC DNA]</scope>
    <source>
        <strain evidence="2">DSM 22006</strain>
    </source>
</reference>
<name>A0A3N0IJI2_9ACTN</name>
<accession>A0A3N0IJI2</accession>
<keyword evidence="2" id="KW-1185">Reference proteome</keyword>
<dbReference type="Proteomes" id="UP000271472">
    <property type="component" value="Unassembled WGS sequence"/>
</dbReference>